<reference evidence="4 5" key="1">
    <citation type="submission" date="2022-04" db="EMBL/GenBank/DDBJ databases">
        <title>Leucobacter sp. isolated from rhizosphere of garlic.</title>
        <authorList>
            <person name="Won M."/>
            <person name="Lee C.-M."/>
            <person name="Woen H.-Y."/>
            <person name="Kwon S.-W."/>
        </authorList>
    </citation>
    <scope>NUCLEOTIDE SEQUENCE [LARGE SCALE GENOMIC DNA]</scope>
    <source>
        <strain evidence="4 5">H21R-40</strain>
    </source>
</reference>
<accession>A0ABY4FIC0</accession>
<evidence type="ECO:0000313" key="5">
    <source>
        <dbReference type="Proteomes" id="UP000831786"/>
    </source>
</evidence>
<dbReference type="EMBL" id="CP095045">
    <property type="protein sequence ID" value="UOQ56425.1"/>
    <property type="molecule type" value="Genomic_DNA"/>
</dbReference>
<organism evidence="4 5">
    <name type="scientific">Leucobacter allii</name>
    <dbReference type="NCBI Taxonomy" id="2932247"/>
    <lineage>
        <taxon>Bacteria</taxon>
        <taxon>Bacillati</taxon>
        <taxon>Actinomycetota</taxon>
        <taxon>Actinomycetes</taxon>
        <taxon>Micrococcales</taxon>
        <taxon>Microbacteriaceae</taxon>
        <taxon>Leucobacter</taxon>
    </lineage>
</organism>
<gene>
    <name evidence="4" type="ORF">MUN78_12155</name>
</gene>
<feature type="domain" description="LytR/CpsA/Psr regulator C-terminal" evidence="3">
    <location>
        <begin position="99"/>
        <end position="188"/>
    </location>
</feature>
<name>A0ABY4FIC0_9MICO</name>
<dbReference type="Proteomes" id="UP000831786">
    <property type="component" value="Chromosome"/>
</dbReference>
<feature type="compositionally biased region" description="Polar residues" evidence="1">
    <location>
        <begin position="224"/>
        <end position="235"/>
    </location>
</feature>
<evidence type="ECO:0000259" key="3">
    <source>
        <dbReference type="Pfam" id="PF13399"/>
    </source>
</evidence>
<feature type="compositionally biased region" description="Low complexity" evidence="1">
    <location>
        <begin position="254"/>
        <end position="271"/>
    </location>
</feature>
<feature type="transmembrane region" description="Helical" evidence="2">
    <location>
        <begin position="44"/>
        <end position="70"/>
    </location>
</feature>
<proteinExistence type="predicted"/>
<sequence>MPQTIDRTDGNRAIRSDYPEDRFDRVARSGRVGAHRIAARPRYVWQYLIAALLGFALLTTLGIVAVQAIGDAGKLPSSISNGPQASAAPQVTAELDPTATVAVLNGTGTENLAAAVDQIITQEGWGSILFSGAAASADVQISAVFYTDPADAPAAEGLAAQLGGLSTYTTSDYQEYGARLVVLLGSDYAGPGIDEARAMTEEEAANSGADASSAGGAGSGNEINPDTGNEVNPETGNDIDEATGWDIDPATGWPIDPTTGLPTDPTTIPVP</sequence>
<keyword evidence="2" id="KW-1133">Transmembrane helix</keyword>
<evidence type="ECO:0000313" key="4">
    <source>
        <dbReference type="EMBL" id="UOQ56425.1"/>
    </source>
</evidence>
<dbReference type="RefSeq" id="WP_244726743.1">
    <property type="nucleotide sequence ID" value="NZ_CP095045.1"/>
</dbReference>
<dbReference type="InterPro" id="IPR027381">
    <property type="entry name" value="LytR/CpsA/Psr_C"/>
</dbReference>
<keyword evidence="2" id="KW-0812">Transmembrane</keyword>
<keyword evidence="2" id="KW-0472">Membrane</keyword>
<feature type="compositionally biased region" description="Low complexity" evidence="1">
    <location>
        <begin position="205"/>
        <end position="214"/>
    </location>
</feature>
<dbReference type="Pfam" id="PF13399">
    <property type="entry name" value="LytR_C"/>
    <property type="match status" value="1"/>
</dbReference>
<evidence type="ECO:0000256" key="1">
    <source>
        <dbReference type="SAM" id="MobiDB-lite"/>
    </source>
</evidence>
<evidence type="ECO:0000256" key="2">
    <source>
        <dbReference type="SAM" id="Phobius"/>
    </source>
</evidence>
<protein>
    <submittedName>
        <fullName evidence="4">LytR C-terminal domain-containing protein</fullName>
    </submittedName>
</protein>
<keyword evidence="5" id="KW-1185">Reference proteome</keyword>
<dbReference type="Gene3D" id="3.30.70.2390">
    <property type="match status" value="1"/>
</dbReference>
<feature type="region of interest" description="Disordered" evidence="1">
    <location>
        <begin position="201"/>
        <end position="271"/>
    </location>
</feature>